<keyword evidence="3 6" id="KW-0812">Transmembrane</keyword>
<keyword evidence="6" id="KW-0186">Copper</keyword>
<sequence length="198" mass="22049">MAMSSTSSDDACKISMLWNWYTINTCFIAKSWHVKSKGGFAGSCIGCFFLVLSAQWLHRVCREYDNAIVLKQQKSQTYIDRVGLNNKSDEESPASSTVAPNLKSGAPELHALGHSWLFAPSQDGIYPNILQHMVRTGLFTLEWGLSYIIMLLFMYYNGYIIISCILGALVGKFIFGYEPLSLCDVREAGASDDRKCCG</sequence>
<dbReference type="OrthoDB" id="161814at2759"/>
<evidence type="ECO:0000313" key="7">
    <source>
        <dbReference type="EMBL" id="ODV84441.1"/>
    </source>
</evidence>
<evidence type="ECO:0000313" key="8">
    <source>
        <dbReference type="Proteomes" id="UP000094801"/>
    </source>
</evidence>
<organism evidence="7 8">
    <name type="scientific">[Candida] arabinofermentans NRRL YB-2248</name>
    <dbReference type="NCBI Taxonomy" id="983967"/>
    <lineage>
        <taxon>Eukaryota</taxon>
        <taxon>Fungi</taxon>
        <taxon>Dikarya</taxon>
        <taxon>Ascomycota</taxon>
        <taxon>Saccharomycotina</taxon>
        <taxon>Pichiomycetes</taxon>
        <taxon>Pichiales</taxon>
        <taxon>Pichiaceae</taxon>
        <taxon>Ogataea</taxon>
        <taxon>Ogataea/Candida clade</taxon>
    </lineage>
</organism>
<comment type="subcellular location">
    <subcellularLocation>
        <location evidence="1 6">Membrane</location>
        <topology evidence="1 6">Multi-pass membrane protein</topology>
    </subcellularLocation>
</comment>
<evidence type="ECO:0000256" key="4">
    <source>
        <dbReference type="ARBA" id="ARBA00022989"/>
    </source>
</evidence>
<keyword evidence="8" id="KW-1185">Reference proteome</keyword>
<evidence type="ECO:0000256" key="5">
    <source>
        <dbReference type="ARBA" id="ARBA00023136"/>
    </source>
</evidence>
<dbReference type="InterPro" id="IPR007274">
    <property type="entry name" value="Cop_transporter"/>
</dbReference>
<comment type="similarity">
    <text evidence="2 6">Belongs to the copper transporter (Ctr) (TC 1.A.56) family. SLC31A subfamily.</text>
</comment>
<gene>
    <name evidence="7" type="ORF">CANARDRAFT_176689</name>
</gene>
<dbReference type="Proteomes" id="UP000094801">
    <property type="component" value="Unassembled WGS sequence"/>
</dbReference>
<evidence type="ECO:0000256" key="3">
    <source>
        <dbReference type="ARBA" id="ARBA00022692"/>
    </source>
</evidence>
<keyword evidence="6" id="KW-0813">Transport</keyword>
<dbReference type="AlphaFoldDB" id="A0A1E4SY87"/>
<evidence type="ECO:0000256" key="6">
    <source>
        <dbReference type="RuleBase" id="RU367022"/>
    </source>
</evidence>
<evidence type="ECO:0000256" key="1">
    <source>
        <dbReference type="ARBA" id="ARBA00004141"/>
    </source>
</evidence>
<reference evidence="8" key="1">
    <citation type="submission" date="2016-04" db="EMBL/GenBank/DDBJ databases">
        <title>Comparative genomics of biotechnologically important yeasts.</title>
        <authorList>
            <consortium name="DOE Joint Genome Institute"/>
            <person name="Riley R."/>
            <person name="Haridas S."/>
            <person name="Wolfe K.H."/>
            <person name="Lopes M.R."/>
            <person name="Hittinger C.T."/>
            <person name="Goker M."/>
            <person name="Salamov A."/>
            <person name="Wisecaver J."/>
            <person name="Long T.M."/>
            <person name="Aerts A.L."/>
            <person name="Barry K."/>
            <person name="Choi C."/>
            <person name="Clum A."/>
            <person name="Coughlan A.Y."/>
            <person name="Deshpande S."/>
            <person name="Douglass A.P."/>
            <person name="Hanson S.J."/>
            <person name="Klenk H.-P."/>
            <person name="Labutti K."/>
            <person name="Lapidus A."/>
            <person name="Lindquist E."/>
            <person name="Lipzen A."/>
            <person name="Meier-Kolthoff J.P."/>
            <person name="Ohm R.A."/>
            <person name="Otillar R.P."/>
            <person name="Pangilinan J."/>
            <person name="Peng Y."/>
            <person name="Rokas A."/>
            <person name="Rosa C.A."/>
            <person name="Scheuner C."/>
            <person name="Sibirny A.A."/>
            <person name="Slot J.C."/>
            <person name="Stielow J.B."/>
            <person name="Sun H."/>
            <person name="Kurtzman C.P."/>
            <person name="Blackwell M."/>
            <person name="Grigoriev I.V."/>
            <person name="Jeffries T.W."/>
        </authorList>
    </citation>
    <scope>NUCLEOTIDE SEQUENCE [LARGE SCALE GENOMIC DNA]</scope>
    <source>
        <strain evidence="8">NRRL YB-2248</strain>
    </source>
</reference>
<dbReference type="GO" id="GO:0005375">
    <property type="term" value="F:copper ion transmembrane transporter activity"/>
    <property type="evidence" value="ECO:0007669"/>
    <property type="project" value="UniProtKB-UniRule"/>
</dbReference>
<dbReference type="Pfam" id="PF04145">
    <property type="entry name" value="Ctr"/>
    <property type="match status" value="1"/>
</dbReference>
<proteinExistence type="inferred from homology"/>
<feature type="transmembrane region" description="Helical" evidence="6">
    <location>
        <begin position="145"/>
        <end position="170"/>
    </location>
</feature>
<dbReference type="PANTHER" id="PTHR12483">
    <property type="entry name" value="SOLUTE CARRIER FAMILY 31 COPPER TRANSPORTERS"/>
    <property type="match status" value="1"/>
</dbReference>
<dbReference type="GO" id="GO:0016020">
    <property type="term" value="C:membrane"/>
    <property type="evidence" value="ECO:0007669"/>
    <property type="project" value="UniProtKB-SubCell"/>
</dbReference>
<dbReference type="PANTHER" id="PTHR12483:SF73">
    <property type="entry name" value="COPPER TRANSPORT PROTEIN CTR3"/>
    <property type="match status" value="1"/>
</dbReference>
<protein>
    <recommendedName>
        <fullName evidence="6">Copper transport protein</fullName>
    </recommendedName>
</protein>
<dbReference type="EMBL" id="KV453856">
    <property type="protein sequence ID" value="ODV84441.1"/>
    <property type="molecule type" value="Genomic_DNA"/>
</dbReference>
<keyword evidence="6" id="KW-0406">Ion transport</keyword>
<keyword evidence="4 6" id="KW-1133">Transmembrane helix</keyword>
<name>A0A1E4SY87_9ASCO</name>
<feature type="transmembrane region" description="Helical" evidence="6">
    <location>
        <begin position="38"/>
        <end position="57"/>
    </location>
</feature>
<keyword evidence="5 6" id="KW-0472">Membrane</keyword>
<dbReference type="STRING" id="983967.A0A1E4SY87"/>
<accession>A0A1E4SY87</accession>
<evidence type="ECO:0000256" key="2">
    <source>
        <dbReference type="ARBA" id="ARBA00006921"/>
    </source>
</evidence>
<keyword evidence="6" id="KW-0187">Copper transport</keyword>